<dbReference type="AlphaFoldDB" id="A0A4Q5IWW2"/>
<dbReference type="GO" id="GO:0016787">
    <property type="term" value="F:hydrolase activity"/>
    <property type="evidence" value="ECO:0007669"/>
    <property type="project" value="UniProtKB-KW"/>
</dbReference>
<dbReference type="EMBL" id="SDPU01000028">
    <property type="protein sequence ID" value="RYU10607.1"/>
    <property type="molecule type" value="Genomic_DNA"/>
</dbReference>
<keyword evidence="6" id="KW-1185">Reference proteome</keyword>
<evidence type="ECO:0000313" key="6">
    <source>
        <dbReference type="Proteomes" id="UP000291189"/>
    </source>
</evidence>
<proteinExistence type="inferred from homology"/>
<dbReference type="Proteomes" id="UP000291189">
    <property type="component" value="Unassembled WGS sequence"/>
</dbReference>
<evidence type="ECO:0000256" key="3">
    <source>
        <dbReference type="PROSITE-ProRule" id="PRU10038"/>
    </source>
</evidence>
<dbReference type="OrthoDB" id="3181909at2"/>
<accession>A0A4Q5IWW2</accession>
<reference evidence="5 6" key="1">
    <citation type="submission" date="2019-01" db="EMBL/GenBank/DDBJ databases">
        <title>Nocardioides guangzhouensis sp. nov., an actinobacterium isolated from soil.</title>
        <authorList>
            <person name="Fu Y."/>
            <person name="Cai Y."/>
            <person name="Lin Z."/>
            <person name="Chen P."/>
        </authorList>
    </citation>
    <scope>NUCLEOTIDE SEQUENCE [LARGE SCALE GENOMIC DNA]</scope>
    <source>
        <strain evidence="5 6">NBRC 105384</strain>
    </source>
</reference>
<sequence length="349" mass="37310">MSHALLARAEAAAFRGLMALPRPVMRLLAGRPVVVDGQTLDVETQWLLRIRALLREPEAEALPFPEARALIDRQTRISGGRQPIGEVRDLDVPGGDGPVPARLYVPRDVPAAPATTPLLVFFHGGGFMYGGLDSHDATCRLLAERAGVRVLAVDYRLAPEHVYPAAVDDAWASYQWAAEHADRFGADPQRIGVAGDSAGGCLAAVVARRAAEAGVPCAAQLLVYPITNAADPSESRALFADGYYLTERFIDLADRTYVADGDRRDPEVSVAFTEKVPDGLAPAVVVTAGFDPLRDEGEEYARMLADAGVEVTLRRYGGFVHGFFCVVGAGRSQRAAVAEIAALVRQALG</sequence>
<comment type="similarity">
    <text evidence="1">Belongs to the 'GDXG' lipolytic enzyme family.</text>
</comment>
<keyword evidence="2 5" id="KW-0378">Hydrolase</keyword>
<dbReference type="RefSeq" id="WP_129988199.1">
    <property type="nucleotide sequence ID" value="NZ_SDPU01000028.1"/>
</dbReference>
<evidence type="ECO:0000256" key="1">
    <source>
        <dbReference type="ARBA" id="ARBA00010515"/>
    </source>
</evidence>
<dbReference type="Pfam" id="PF07859">
    <property type="entry name" value="Abhydrolase_3"/>
    <property type="match status" value="1"/>
</dbReference>
<feature type="domain" description="Alpha/beta hydrolase fold-3" evidence="4">
    <location>
        <begin position="119"/>
        <end position="324"/>
    </location>
</feature>
<evidence type="ECO:0000256" key="2">
    <source>
        <dbReference type="ARBA" id="ARBA00022801"/>
    </source>
</evidence>
<dbReference type="PANTHER" id="PTHR48081">
    <property type="entry name" value="AB HYDROLASE SUPERFAMILY PROTEIN C4A8.06C"/>
    <property type="match status" value="1"/>
</dbReference>
<evidence type="ECO:0000259" key="4">
    <source>
        <dbReference type="Pfam" id="PF07859"/>
    </source>
</evidence>
<evidence type="ECO:0000313" key="5">
    <source>
        <dbReference type="EMBL" id="RYU10607.1"/>
    </source>
</evidence>
<name>A0A4Q5IWW2_9ACTN</name>
<dbReference type="PANTHER" id="PTHR48081:SF8">
    <property type="entry name" value="ALPHA_BETA HYDROLASE FOLD-3 DOMAIN-CONTAINING PROTEIN-RELATED"/>
    <property type="match status" value="1"/>
</dbReference>
<gene>
    <name evidence="5" type="ORF">ETU37_15185</name>
</gene>
<dbReference type="SUPFAM" id="SSF53474">
    <property type="entry name" value="alpha/beta-Hydrolases"/>
    <property type="match status" value="1"/>
</dbReference>
<feature type="active site" evidence="3">
    <location>
        <position position="197"/>
    </location>
</feature>
<dbReference type="InterPro" id="IPR013094">
    <property type="entry name" value="AB_hydrolase_3"/>
</dbReference>
<dbReference type="InterPro" id="IPR029058">
    <property type="entry name" value="AB_hydrolase_fold"/>
</dbReference>
<dbReference type="Gene3D" id="3.40.50.1820">
    <property type="entry name" value="alpha/beta hydrolase"/>
    <property type="match status" value="1"/>
</dbReference>
<protein>
    <submittedName>
        <fullName evidence="5">Alpha/beta hydrolase</fullName>
    </submittedName>
</protein>
<dbReference type="InterPro" id="IPR033140">
    <property type="entry name" value="Lipase_GDXG_put_SER_AS"/>
</dbReference>
<comment type="caution">
    <text evidence="5">The sequence shown here is derived from an EMBL/GenBank/DDBJ whole genome shotgun (WGS) entry which is preliminary data.</text>
</comment>
<organism evidence="5 6">
    <name type="scientific">Nocardioides iriomotensis</name>
    <dbReference type="NCBI Taxonomy" id="715784"/>
    <lineage>
        <taxon>Bacteria</taxon>
        <taxon>Bacillati</taxon>
        <taxon>Actinomycetota</taxon>
        <taxon>Actinomycetes</taxon>
        <taxon>Propionibacteriales</taxon>
        <taxon>Nocardioidaceae</taxon>
        <taxon>Nocardioides</taxon>
    </lineage>
</organism>
<dbReference type="PROSITE" id="PS01174">
    <property type="entry name" value="LIPASE_GDXG_SER"/>
    <property type="match status" value="1"/>
</dbReference>
<dbReference type="InterPro" id="IPR050300">
    <property type="entry name" value="GDXG_lipolytic_enzyme"/>
</dbReference>